<feature type="region of interest" description="Disordered" evidence="1">
    <location>
        <begin position="192"/>
        <end position="230"/>
    </location>
</feature>
<sequence>MLGHDTTAGRSRRRDLGPAGRRRPRRIYPGDKIYYYSPAFVVGDTRALREAVVVRIDPDEDAEFPILINSVEILPLRTVLKPILSSDGGELRLQRAVDGAFAAVRAGGNGAGTTDRVIIPEVESENSAEDNHEDNGGNVRDRGMSYDAETGVAAEEKHEANEDQRELVDCFTDSLTRAQNLAAFDKLWTPTFREKKNHRGKDRLGIRKTSRKRGHRKQRKPSRKSQAVYHANTTQSAFLSKFMKLPQVRQALLARRNQEPESDGTGPDVVRTVQGSGQPVYTEVTDVTSSLRVLRAPLHAPKSPNEDPKKNVKWPGDVFEIRGQRNPSGIKFSDIGDLDPTVHWAANVATLLAGLAILACSRQNIVGSEFLPPGRLNVE</sequence>
<gene>
    <name evidence="2" type="ORF">PHYPSEUDO_011111</name>
</gene>
<dbReference type="AlphaFoldDB" id="A0A8T1WAQ7"/>
<accession>A0A8T1WAQ7</accession>
<proteinExistence type="predicted"/>
<protein>
    <submittedName>
        <fullName evidence="2">Uncharacterized protein</fullName>
    </submittedName>
</protein>
<feature type="compositionally biased region" description="Basic residues" evidence="1">
    <location>
        <begin position="195"/>
        <end position="223"/>
    </location>
</feature>
<dbReference type="Proteomes" id="UP000694044">
    <property type="component" value="Unassembled WGS sequence"/>
</dbReference>
<evidence type="ECO:0000256" key="1">
    <source>
        <dbReference type="SAM" id="MobiDB-lite"/>
    </source>
</evidence>
<name>A0A8T1WAQ7_9STRA</name>
<organism evidence="2 3">
    <name type="scientific">Phytophthora pseudosyringae</name>
    <dbReference type="NCBI Taxonomy" id="221518"/>
    <lineage>
        <taxon>Eukaryota</taxon>
        <taxon>Sar</taxon>
        <taxon>Stramenopiles</taxon>
        <taxon>Oomycota</taxon>
        <taxon>Peronosporomycetes</taxon>
        <taxon>Peronosporales</taxon>
        <taxon>Peronosporaceae</taxon>
        <taxon>Phytophthora</taxon>
    </lineage>
</organism>
<evidence type="ECO:0000313" key="2">
    <source>
        <dbReference type="EMBL" id="KAG7389133.1"/>
    </source>
</evidence>
<evidence type="ECO:0000313" key="3">
    <source>
        <dbReference type="Proteomes" id="UP000694044"/>
    </source>
</evidence>
<feature type="region of interest" description="Disordered" evidence="1">
    <location>
        <begin position="1"/>
        <end position="23"/>
    </location>
</feature>
<feature type="region of interest" description="Disordered" evidence="1">
    <location>
        <begin position="123"/>
        <end position="144"/>
    </location>
</feature>
<dbReference type="OrthoDB" id="167215at2759"/>
<comment type="caution">
    <text evidence="2">The sequence shown here is derived from an EMBL/GenBank/DDBJ whole genome shotgun (WGS) entry which is preliminary data.</text>
</comment>
<feature type="compositionally biased region" description="Basic and acidic residues" evidence="1">
    <location>
        <begin position="129"/>
        <end position="144"/>
    </location>
</feature>
<keyword evidence="3" id="KW-1185">Reference proteome</keyword>
<dbReference type="EMBL" id="JAGDFM010000049">
    <property type="protein sequence ID" value="KAG7389133.1"/>
    <property type="molecule type" value="Genomic_DNA"/>
</dbReference>
<reference evidence="2" key="1">
    <citation type="submission" date="2021-02" db="EMBL/GenBank/DDBJ databases">
        <authorList>
            <person name="Palmer J.M."/>
        </authorList>
    </citation>
    <scope>NUCLEOTIDE SEQUENCE</scope>
    <source>
        <strain evidence="2">SCRP734</strain>
    </source>
</reference>